<sequence>MYAYYRNYMCATRKIVGTIAFEEGGGTDSLEGGAEMDGYPVCAHYAAMIMRYESQPIGCIHPTVGRTRLLNGPCEGAWAIEPPCRFRQATSSEDRGLDSKAEGDRELGGAVSSLHKFSSGCSTATPTDILPVLCRPRRRWSGRDGHDREGYARATLDGLVASGEMREAFSQRVASRDPK</sequence>
<comment type="caution">
    <text evidence="1">The sequence shown here is derived from an EMBL/GenBank/DDBJ whole genome shotgun (WGS) entry which is preliminary data.</text>
</comment>
<name>A0AAD4GMF2_BOLED</name>
<evidence type="ECO:0000313" key="2">
    <source>
        <dbReference type="Proteomes" id="UP001194468"/>
    </source>
</evidence>
<dbReference type="EMBL" id="WHUW01000001">
    <property type="protein sequence ID" value="KAF8452768.1"/>
    <property type="molecule type" value="Genomic_DNA"/>
</dbReference>
<gene>
    <name evidence="1" type="ORF">L210DRAFT_3499628</name>
</gene>
<organism evidence="1 2">
    <name type="scientific">Boletus edulis BED1</name>
    <dbReference type="NCBI Taxonomy" id="1328754"/>
    <lineage>
        <taxon>Eukaryota</taxon>
        <taxon>Fungi</taxon>
        <taxon>Dikarya</taxon>
        <taxon>Basidiomycota</taxon>
        <taxon>Agaricomycotina</taxon>
        <taxon>Agaricomycetes</taxon>
        <taxon>Agaricomycetidae</taxon>
        <taxon>Boletales</taxon>
        <taxon>Boletineae</taxon>
        <taxon>Boletaceae</taxon>
        <taxon>Boletoideae</taxon>
        <taxon>Boletus</taxon>
    </lineage>
</organism>
<keyword evidence="2" id="KW-1185">Reference proteome</keyword>
<dbReference type="Proteomes" id="UP001194468">
    <property type="component" value="Unassembled WGS sequence"/>
</dbReference>
<reference evidence="1" key="1">
    <citation type="submission" date="2019-10" db="EMBL/GenBank/DDBJ databases">
        <authorList>
            <consortium name="DOE Joint Genome Institute"/>
            <person name="Kuo A."/>
            <person name="Miyauchi S."/>
            <person name="Kiss E."/>
            <person name="Drula E."/>
            <person name="Kohler A."/>
            <person name="Sanchez-Garcia M."/>
            <person name="Andreopoulos B."/>
            <person name="Barry K.W."/>
            <person name="Bonito G."/>
            <person name="Buee M."/>
            <person name="Carver A."/>
            <person name="Chen C."/>
            <person name="Cichocki N."/>
            <person name="Clum A."/>
            <person name="Culley D."/>
            <person name="Crous P.W."/>
            <person name="Fauchery L."/>
            <person name="Girlanda M."/>
            <person name="Hayes R."/>
            <person name="Keri Z."/>
            <person name="LaButti K."/>
            <person name="Lipzen A."/>
            <person name="Lombard V."/>
            <person name="Magnuson J."/>
            <person name="Maillard F."/>
            <person name="Morin E."/>
            <person name="Murat C."/>
            <person name="Nolan M."/>
            <person name="Ohm R."/>
            <person name="Pangilinan J."/>
            <person name="Pereira M."/>
            <person name="Perotto S."/>
            <person name="Peter M."/>
            <person name="Riley R."/>
            <person name="Sitrit Y."/>
            <person name="Stielow B."/>
            <person name="Szollosi G."/>
            <person name="Zifcakova L."/>
            <person name="Stursova M."/>
            <person name="Spatafora J.W."/>
            <person name="Tedersoo L."/>
            <person name="Vaario L.-M."/>
            <person name="Yamada A."/>
            <person name="Yan M."/>
            <person name="Wang P."/>
            <person name="Xu J."/>
            <person name="Bruns T."/>
            <person name="Baldrian P."/>
            <person name="Vilgalys R."/>
            <person name="Henrissat B."/>
            <person name="Grigoriev I.V."/>
            <person name="Hibbett D."/>
            <person name="Nagy L.G."/>
            <person name="Martin F.M."/>
        </authorList>
    </citation>
    <scope>NUCLEOTIDE SEQUENCE</scope>
    <source>
        <strain evidence="1">BED1</strain>
    </source>
</reference>
<proteinExistence type="predicted"/>
<evidence type="ECO:0000313" key="1">
    <source>
        <dbReference type="EMBL" id="KAF8452768.1"/>
    </source>
</evidence>
<protein>
    <submittedName>
        <fullName evidence="1">Uncharacterized protein</fullName>
    </submittedName>
</protein>
<dbReference type="AlphaFoldDB" id="A0AAD4GMF2"/>
<accession>A0AAD4GMF2</accession>
<reference evidence="1" key="2">
    <citation type="journal article" date="2020" name="Nat. Commun.">
        <title>Large-scale genome sequencing of mycorrhizal fungi provides insights into the early evolution of symbiotic traits.</title>
        <authorList>
            <person name="Miyauchi S."/>
            <person name="Kiss E."/>
            <person name="Kuo A."/>
            <person name="Drula E."/>
            <person name="Kohler A."/>
            <person name="Sanchez-Garcia M."/>
            <person name="Morin E."/>
            <person name="Andreopoulos B."/>
            <person name="Barry K.W."/>
            <person name="Bonito G."/>
            <person name="Buee M."/>
            <person name="Carver A."/>
            <person name="Chen C."/>
            <person name="Cichocki N."/>
            <person name="Clum A."/>
            <person name="Culley D."/>
            <person name="Crous P.W."/>
            <person name="Fauchery L."/>
            <person name="Girlanda M."/>
            <person name="Hayes R.D."/>
            <person name="Keri Z."/>
            <person name="LaButti K."/>
            <person name="Lipzen A."/>
            <person name="Lombard V."/>
            <person name="Magnuson J."/>
            <person name="Maillard F."/>
            <person name="Murat C."/>
            <person name="Nolan M."/>
            <person name="Ohm R.A."/>
            <person name="Pangilinan J."/>
            <person name="Pereira M.F."/>
            <person name="Perotto S."/>
            <person name="Peter M."/>
            <person name="Pfister S."/>
            <person name="Riley R."/>
            <person name="Sitrit Y."/>
            <person name="Stielow J.B."/>
            <person name="Szollosi G."/>
            <person name="Zifcakova L."/>
            <person name="Stursova M."/>
            <person name="Spatafora J.W."/>
            <person name="Tedersoo L."/>
            <person name="Vaario L.M."/>
            <person name="Yamada A."/>
            <person name="Yan M."/>
            <person name="Wang P."/>
            <person name="Xu J."/>
            <person name="Bruns T."/>
            <person name="Baldrian P."/>
            <person name="Vilgalys R."/>
            <person name="Dunand C."/>
            <person name="Henrissat B."/>
            <person name="Grigoriev I.V."/>
            <person name="Hibbett D."/>
            <person name="Nagy L.G."/>
            <person name="Martin F.M."/>
        </authorList>
    </citation>
    <scope>NUCLEOTIDE SEQUENCE</scope>
    <source>
        <strain evidence="1">BED1</strain>
    </source>
</reference>